<protein>
    <submittedName>
        <fullName evidence="3">Uncharacterized protein</fullName>
    </submittedName>
</protein>
<keyword evidence="4" id="KW-1185">Reference proteome</keyword>
<feature type="region of interest" description="Disordered" evidence="1">
    <location>
        <begin position="643"/>
        <end position="688"/>
    </location>
</feature>
<accession>A0A150GM51</accession>
<keyword evidence="2" id="KW-1133">Transmembrane helix</keyword>
<evidence type="ECO:0000256" key="1">
    <source>
        <dbReference type="SAM" id="MobiDB-lite"/>
    </source>
</evidence>
<feature type="region of interest" description="Disordered" evidence="1">
    <location>
        <begin position="314"/>
        <end position="338"/>
    </location>
</feature>
<gene>
    <name evidence="3" type="ORF">GPECTOR_16g573</name>
</gene>
<name>A0A150GM51_GONPE</name>
<proteinExistence type="predicted"/>
<evidence type="ECO:0000256" key="2">
    <source>
        <dbReference type="SAM" id="Phobius"/>
    </source>
</evidence>
<feature type="region of interest" description="Disordered" evidence="1">
    <location>
        <begin position="131"/>
        <end position="157"/>
    </location>
</feature>
<comment type="caution">
    <text evidence="3">The sequence shown here is derived from an EMBL/GenBank/DDBJ whole genome shotgun (WGS) entry which is preliminary data.</text>
</comment>
<reference evidence="4" key="1">
    <citation type="journal article" date="2016" name="Nat. Commun.">
        <title>The Gonium pectorale genome demonstrates co-option of cell cycle regulation during the evolution of multicellularity.</title>
        <authorList>
            <person name="Hanschen E.R."/>
            <person name="Marriage T.N."/>
            <person name="Ferris P.J."/>
            <person name="Hamaji T."/>
            <person name="Toyoda A."/>
            <person name="Fujiyama A."/>
            <person name="Neme R."/>
            <person name="Noguchi H."/>
            <person name="Minakuchi Y."/>
            <person name="Suzuki M."/>
            <person name="Kawai-Toyooka H."/>
            <person name="Smith D.R."/>
            <person name="Sparks H."/>
            <person name="Anderson J."/>
            <person name="Bakaric R."/>
            <person name="Luria V."/>
            <person name="Karger A."/>
            <person name="Kirschner M.W."/>
            <person name="Durand P.M."/>
            <person name="Michod R.E."/>
            <person name="Nozaki H."/>
            <person name="Olson B.J."/>
        </authorList>
    </citation>
    <scope>NUCLEOTIDE SEQUENCE [LARGE SCALE GENOMIC DNA]</scope>
    <source>
        <strain evidence="4">NIES-2863</strain>
    </source>
</reference>
<keyword evidence="2" id="KW-0472">Membrane</keyword>
<feature type="compositionally biased region" description="Gly residues" evidence="1">
    <location>
        <begin position="679"/>
        <end position="688"/>
    </location>
</feature>
<dbReference type="OrthoDB" id="546088at2759"/>
<feature type="transmembrane region" description="Helical" evidence="2">
    <location>
        <begin position="609"/>
        <end position="633"/>
    </location>
</feature>
<feature type="compositionally biased region" description="Low complexity" evidence="1">
    <location>
        <begin position="663"/>
        <end position="678"/>
    </location>
</feature>
<evidence type="ECO:0000313" key="3">
    <source>
        <dbReference type="EMBL" id="KXZ50400.1"/>
    </source>
</evidence>
<sequence length="688" mass="70327">MHNLTLLNPPYGPPETYPFGLMTLPVWTFAFMRRRLGQDPARWRFKGVGLAVALPAEELAMWHADLMGRVPDELAGCLCAVENGLFGAALMNVTDAVPLPGGSLFLRRLWENFGGQQQFENLMLLPRAPWDTPGGPRCRGPQRSIPPSPALDAAASAPQPPLCQLGLPFATEPNSVVAAESVSWKLSPVSLTKVPLDALKASMPDTQYTKVLVENGRFILSRPKHLTKFYESFSEAQAMISGAALWLGDPLGPRLLHLSFAPATVNVRAPNATLALRQLVLVGLPTAGLHALSPALGIGVDRSRVVDLTEAQAAGEGPETGDGAGSEVQPQADDTAHGARGWRRLLSDKTASAASQDAIGLAAGRNNHRQAQALNVDGIFLSDGPPAGTDPTGGLPHGLANFTSCLWALDFDRSAPRDPPAVFLDSVVLLVPPGELAVLAAAWAEQLAAEGKDGSDESVGAGGAFALAPAASDAGAVLAHLAASLRASRLSAGTTPASLQRLTARLRAMQQQQAAAASAAGGDDGAGAALLAFETLSWCGLAGRNVTLTAELQPAVWLSAASATQPAAGIGPSASDAVPQVDPTRPLPAGELPQGVRGRSDWHSIAAPVVIGIVATGAAVLSLCVTAAVLLALRRRRAAAAGMREESTEAEGKSGASGGCTVGAAGSDAAAGQAAAESGGSGGAGAAP</sequence>
<dbReference type="AlphaFoldDB" id="A0A150GM51"/>
<organism evidence="3 4">
    <name type="scientific">Gonium pectorale</name>
    <name type="common">Green alga</name>
    <dbReference type="NCBI Taxonomy" id="33097"/>
    <lineage>
        <taxon>Eukaryota</taxon>
        <taxon>Viridiplantae</taxon>
        <taxon>Chlorophyta</taxon>
        <taxon>core chlorophytes</taxon>
        <taxon>Chlorophyceae</taxon>
        <taxon>CS clade</taxon>
        <taxon>Chlamydomonadales</taxon>
        <taxon>Volvocaceae</taxon>
        <taxon>Gonium</taxon>
    </lineage>
</organism>
<dbReference type="EMBL" id="LSYV01000017">
    <property type="protein sequence ID" value="KXZ50400.1"/>
    <property type="molecule type" value="Genomic_DNA"/>
</dbReference>
<feature type="compositionally biased region" description="Basic and acidic residues" evidence="1">
    <location>
        <begin position="643"/>
        <end position="652"/>
    </location>
</feature>
<evidence type="ECO:0000313" key="4">
    <source>
        <dbReference type="Proteomes" id="UP000075714"/>
    </source>
</evidence>
<dbReference type="Proteomes" id="UP000075714">
    <property type="component" value="Unassembled WGS sequence"/>
</dbReference>
<keyword evidence="2" id="KW-0812">Transmembrane</keyword>